<protein>
    <submittedName>
        <fullName evidence="1">Uncharacterized protein</fullName>
    </submittedName>
</protein>
<dbReference type="Proteomes" id="UP000217083">
    <property type="component" value="Unassembled WGS sequence"/>
</dbReference>
<gene>
    <name evidence="1" type="ORF">CIB95_03865</name>
</gene>
<dbReference type="AlphaFoldDB" id="A0A263BYC6"/>
<comment type="caution">
    <text evidence="1">The sequence shown here is derived from an EMBL/GenBank/DDBJ whole genome shotgun (WGS) entry which is preliminary data.</text>
</comment>
<evidence type="ECO:0000313" key="2">
    <source>
        <dbReference type="Proteomes" id="UP000217083"/>
    </source>
</evidence>
<name>A0A263BYC6_9BACI</name>
<keyword evidence="2" id="KW-1185">Reference proteome</keyword>
<organism evidence="1 2">
    <name type="scientific">Lottiidibacillus patelloidae</name>
    <dbReference type="NCBI Taxonomy" id="2670334"/>
    <lineage>
        <taxon>Bacteria</taxon>
        <taxon>Bacillati</taxon>
        <taxon>Bacillota</taxon>
        <taxon>Bacilli</taxon>
        <taxon>Bacillales</taxon>
        <taxon>Bacillaceae</taxon>
        <taxon>Lottiidibacillus</taxon>
    </lineage>
</organism>
<evidence type="ECO:0000313" key="1">
    <source>
        <dbReference type="EMBL" id="OZM58715.1"/>
    </source>
</evidence>
<accession>A0A263BYC6</accession>
<reference evidence="2" key="1">
    <citation type="submission" date="2017-08" db="EMBL/GenBank/DDBJ databases">
        <authorList>
            <person name="Huang Z."/>
        </authorList>
    </citation>
    <scope>NUCLEOTIDE SEQUENCE [LARGE SCALE GENOMIC DNA]</scope>
    <source>
        <strain evidence="2">SA5d-4</strain>
    </source>
</reference>
<dbReference type="RefSeq" id="WP_094922037.1">
    <property type="nucleotide sequence ID" value="NZ_NPIA01000001.1"/>
</dbReference>
<dbReference type="EMBL" id="NPIA01000001">
    <property type="protein sequence ID" value="OZM58715.1"/>
    <property type="molecule type" value="Genomic_DNA"/>
</dbReference>
<proteinExistence type="predicted"/>
<reference evidence="1 2" key="2">
    <citation type="submission" date="2017-09" db="EMBL/GenBank/DDBJ databases">
        <title>Bacillus patelloidae sp. nov., isolated from the intestinal tract of a marine limpet.</title>
        <authorList>
            <person name="Liu R."/>
            <person name="Dong C."/>
            <person name="Shao Z."/>
        </authorList>
    </citation>
    <scope>NUCLEOTIDE SEQUENCE [LARGE SCALE GENOMIC DNA]</scope>
    <source>
        <strain evidence="1 2">SA5d-4</strain>
    </source>
</reference>
<sequence length="98" mass="11631">MNFPSTKVNNSIEYKQRLAHEIKIEKLQSELSQSNISDYLIRTYDSNENKWEGNELIILGSIYHTWYYEIKLTFINVSYISCPTFFLPTIFASRLIQK</sequence>